<evidence type="ECO:0000313" key="1">
    <source>
        <dbReference type="EMBL" id="JAD25439.1"/>
    </source>
</evidence>
<name>A0A0A8YGJ3_ARUDO</name>
<dbReference type="EMBL" id="GBRH01272456">
    <property type="protein sequence ID" value="JAD25439.1"/>
    <property type="molecule type" value="Transcribed_RNA"/>
</dbReference>
<reference evidence="1" key="2">
    <citation type="journal article" date="2015" name="Data Brief">
        <title>Shoot transcriptome of the giant reed, Arundo donax.</title>
        <authorList>
            <person name="Barrero R.A."/>
            <person name="Guerrero F.D."/>
            <person name="Moolhuijzen P."/>
            <person name="Goolsby J.A."/>
            <person name="Tidwell J."/>
            <person name="Bellgard S.E."/>
            <person name="Bellgard M.I."/>
        </authorList>
    </citation>
    <scope>NUCLEOTIDE SEQUENCE</scope>
    <source>
        <tissue evidence="1">Shoot tissue taken approximately 20 cm above the soil surface</tissue>
    </source>
</reference>
<proteinExistence type="predicted"/>
<protein>
    <submittedName>
        <fullName evidence="1">Uncharacterized protein</fullName>
    </submittedName>
</protein>
<sequence>MGGEDLHVFFDWLETEVKGLNEVITKVRDFVAVTAIENLCKILSGPIKPTSSCLERGISPSLGEKNLVKAQEPSTLSSKGSILTFGFLLVGV</sequence>
<dbReference type="AlphaFoldDB" id="A0A0A8YGJ3"/>
<reference evidence="1" key="1">
    <citation type="submission" date="2014-09" db="EMBL/GenBank/DDBJ databases">
        <authorList>
            <person name="Magalhaes I.L.F."/>
            <person name="Oliveira U."/>
            <person name="Santos F.R."/>
            <person name="Vidigal T.H.D.A."/>
            <person name="Brescovit A.D."/>
            <person name="Santos A.J."/>
        </authorList>
    </citation>
    <scope>NUCLEOTIDE SEQUENCE</scope>
    <source>
        <tissue evidence="1">Shoot tissue taken approximately 20 cm above the soil surface</tissue>
    </source>
</reference>
<accession>A0A0A8YGJ3</accession>
<organism evidence="1">
    <name type="scientific">Arundo donax</name>
    <name type="common">Giant reed</name>
    <name type="synonym">Donax arundinaceus</name>
    <dbReference type="NCBI Taxonomy" id="35708"/>
    <lineage>
        <taxon>Eukaryota</taxon>
        <taxon>Viridiplantae</taxon>
        <taxon>Streptophyta</taxon>
        <taxon>Embryophyta</taxon>
        <taxon>Tracheophyta</taxon>
        <taxon>Spermatophyta</taxon>
        <taxon>Magnoliopsida</taxon>
        <taxon>Liliopsida</taxon>
        <taxon>Poales</taxon>
        <taxon>Poaceae</taxon>
        <taxon>PACMAD clade</taxon>
        <taxon>Arundinoideae</taxon>
        <taxon>Arundineae</taxon>
        <taxon>Arundo</taxon>
    </lineage>
</organism>